<comment type="caution">
    <text evidence="11">The sequence shown here is derived from an EMBL/GenBank/DDBJ whole genome shotgun (WGS) entry which is preliminary data.</text>
</comment>
<evidence type="ECO:0000256" key="3">
    <source>
        <dbReference type="ARBA" id="ARBA00016337"/>
    </source>
</evidence>
<dbReference type="RefSeq" id="WP_229715193.1">
    <property type="nucleotide sequence ID" value="NZ_BMGP01000003.1"/>
</dbReference>
<keyword evidence="5 11" id="KW-0808">Transferase</keyword>
<evidence type="ECO:0000256" key="4">
    <source>
        <dbReference type="ARBA" id="ARBA00022630"/>
    </source>
</evidence>
<dbReference type="EC" id="2.7.1.180" evidence="2"/>
<keyword evidence="6" id="KW-0479">Metal-binding</keyword>
<dbReference type="Pfam" id="PF02424">
    <property type="entry name" value="ApbE"/>
    <property type="match status" value="1"/>
</dbReference>
<dbReference type="GO" id="GO:0046872">
    <property type="term" value="F:metal ion binding"/>
    <property type="evidence" value="ECO:0007669"/>
    <property type="project" value="UniProtKB-KW"/>
</dbReference>
<dbReference type="PANTHER" id="PTHR30040:SF2">
    <property type="entry name" value="FAD:PROTEIN FMN TRANSFERASE"/>
    <property type="match status" value="1"/>
</dbReference>
<evidence type="ECO:0000313" key="12">
    <source>
        <dbReference type="Proteomes" id="UP000598775"/>
    </source>
</evidence>
<comment type="catalytic activity">
    <reaction evidence="10">
        <text>L-threonyl-[protein] + FAD = FMN-L-threonyl-[protein] + AMP + H(+)</text>
        <dbReference type="Rhea" id="RHEA:36847"/>
        <dbReference type="Rhea" id="RHEA-COMP:11060"/>
        <dbReference type="Rhea" id="RHEA-COMP:11061"/>
        <dbReference type="ChEBI" id="CHEBI:15378"/>
        <dbReference type="ChEBI" id="CHEBI:30013"/>
        <dbReference type="ChEBI" id="CHEBI:57692"/>
        <dbReference type="ChEBI" id="CHEBI:74257"/>
        <dbReference type="ChEBI" id="CHEBI:456215"/>
        <dbReference type="EC" id="2.7.1.180"/>
    </reaction>
</comment>
<evidence type="ECO:0000256" key="9">
    <source>
        <dbReference type="ARBA" id="ARBA00031306"/>
    </source>
</evidence>
<evidence type="ECO:0000256" key="1">
    <source>
        <dbReference type="ARBA" id="ARBA00001946"/>
    </source>
</evidence>
<evidence type="ECO:0000256" key="6">
    <source>
        <dbReference type="ARBA" id="ARBA00022723"/>
    </source>
</evidence>
<evidence type="ECO:0000256" key="8">
    <source>
        <dbReference type="ARBA" id="ARBA00022842"/>
    </source>
</evidence>
<reference evidence="11 12" key="1">
    <citation type="journal article" date="2014" name="Int. J. Syst. Evol. Microbiol.">
        <title>Complete genome sequence of Corynebacterium casei LMG S-19264T (=DSM 44701T), isolated from a smear-ripened cheese.</title>
        <authorList>
            <consortium name="US DOE Joint Genome Institute (JGI-PGF)"/>
            <person name="Walter F."/>
            <person name="Albersmeier A."/>
            <person name="Kalinowski J."/>
            <person name="Ruckert C."/>
        </authorList>
    </citation>
    <scope>NUCLEOTIDE SEQUENCE [LARGE SCALE GENOMIC DNA]</scope>
    <source>
        <strain evidence="11 12">CGMCC 1.12976</strain>
    </source>
</reference>
<evidence type="ECO:0000256" key="2">
    <source>
        <dbReference type="ARBA" id="ARBA00011955"/>
    </source>
</evidence>
<organism evidence="11 12">
    <name type="scientific">Subtercola lobariae</name>
    <dbReference type="NCBI Taxonomy" id="1588641"/>
    <lineage>
        <taxon>Bacteria</taxon>
        <taxon>Bacillati</taxon>
        <taxon>Actinomycetota</taxon>
        <taxon>Actinomycetes</taxon>
        <taxon>Micrococcales</taxon>
        <taxon>Microbacteriaceae</taxon>
        <taxon>Subtercola</taxon>
    </lineage>
</organism>
<dbReference type="InterPro" id="IPR024932">
    <property type="entry name" value="ApbE"/>
</dbReference>
<dbReference type="EMBL" id="BMGP01000003">
    <property type="protein sequence ID" value="GGF24846.1"/>
    <property type="molecule type" value="Genomic_DNA"/>
</dbReference>
<evidence type="ECO:0000256" key="5">
    <source>
        <dbReference type="ARBA" id="ARBA00022679"/>
    </source>
</evidence>
<evidence type="ECO:0000313" key="11">
    <source>
        <dbReference type="EMBL" id="GGF24846.1"/>
    </source>
</evidence>
<gene>
    <name evidence="11" type="primary">apbE</name>
    <name evidence="11" type="ORF">GCM10011399_17940</name>
</gene>
<dbReference type="SUPFAM" id="SSF143631">
    <property type="entry name" value="ApbE-like"/>
    <property type="match status" value="1"/>
</dbReference>
<keyword evidence="4" id="KW-0285">Flavoprotein</keyword>
<dbReference type="Gene3D" id="3.10.520.10">
    <property type="entry name" value="ApbE-like domains"/>
    <property type="match status" value="1"/>
</dbReference>
<name>A0A917B587_9MICO</name>
<dbReference type="Proteomes" id="UP000598775">
    <property type="component" value="Unassembled WGS sequence"/>
</dbReference>
<keyword evidence="7" id="KW-0274">FAD</keyword>
<dbReference type="GO" id="GO:0016740">
    <property type="term" value="F:transferase activity"/>
    <property type="evidence" value="ECO:0007669"/>
    <property type="project" value="UniProtKB-KW"/>
</dbReference>
<dbReference type="AlphaFoldDB" id="A0A917B587"/>
<protein>
    <recommendedName>
        <fullName evidence="3">FAD:protein FMN transferase</fullName>
        <ecNumber evidence="2">2.7.1.180</ecNumber>
    </recommendedName>
    <alternativeName>
        <fullName evidence="9">Flavin transferase</fullName>
    </alternativeName>
</protein>
<dbReference type="InterPro" id="IPR003374">
    <property type="entry name" value="ApbE-like_sf"/>
</dbReference>
<accession>A0A917B587</accession>
<keyword evidence="8" id="KW-0460">Magnesium</keyword>
<keyword evidence="12" id="KW-1185">Reference proteome</keyword>
<proteinExistence type="predicted"/>
<evidence type="ECO:0000256" key="10">
    <source>
        <dbReference type="ARBA" id="ARBA00048540"/>
    </source>
</evidence>
<evidence type="ECO:0000256" key="7">
    <source>
        <dbReference type="ARBA" id="ARBA00022827"/>
    </source>
</evidence>
<dbReference type="PANTHER" id="PTHR30040">
    <property type="entry name" value="THIAMINE BIOSYNTHESIS LIPOPROTEIN APBE"/>
    <property type="match status" value="1"/>
</dbReference>
<sequence length="322" mass="33662">MHDETAAAEWMLWSTTMRVVVTNTVLLDRAAALVSEVLDDIGQACDRFDAESEINTIAALLPAGVEVSDTLALLVRTTLNAARLTGGDVDPTLGNALVGLGYDRDISEVRNVGESRAAASSVPSAATVVTLTSRTPGYTRVTLEGNRLTVPADLSLDLGATAKALAADLAAATVFEQLGCGVLVSLGGDIATAGPAPARGWQITVCDQPGDPECQVTLAAGQALATSSTQKRRWQQNGKALHHILDPARGLPAMPVWRSVTVAAPSCVRANTVSTASIVRGYRAIAWLAQRGTTARLVNHDGRVLTLGGWPDENSVHVRQAS</sequence>
<comment type="cofactor">
    <cofactor evidence="1">
        <name>Mg(2+)</name>
        <dbReference type="ChEBI" id="CHEBI:18420"/>
    </cofactor>
</comment>